<dbReference type="PRINTS" id="PR00039">
    <property type="entry name" value="HTHLYSR"/>
</dbReference>
<dbReference type="InterPro" id="IPR005119">
    <property type="entry name" value="LysR_subst-bd"/>
</dbReference>
<evidence type="ECO:0000256" key="1">
    <source>
        <dbReference type="ARBA" id="ARBA00009437"/>
    </source>
</evidence>
<name>A0ABQ2WNR6_9ALTE</name>
<keyword evidence="2" id="KW-0805">Transcription regulation</keyword>
<evidence type="ECO:0000256" key="3">
    <source>
        <dbReference type="ARBA" id="ARBA00023125"/>
    </source>
</evidence>
<dbReference type="EMBL" id="BMYR01000006">
    <property type="protein sequence ID" value="GGW60999.1"/>
    <property type="molecule type" value="Genomic_DNA"/>
</dbReference>
<protein>
    <submittedName>
        <fullName evidence="6">LysR family transcriptional regulator</fullName>
    </submittedName>
</protein>
<dbReference type="SUPFAM" id="SSF53850">
    <property type="entry name" value="Periplasmic binding protein-like II"/>
    <property type="match status" value="1"/>
</dbReference>
<evidence type="ECO:0000313" key="6">
    <source>
        <dbReference type="EMBL" id="GGW60999.1"/>
    </source>
</evidence>
<dbReference type="InterPro" id="IPR036388">
    <property type="entry name" value="WH-like_DNA-bd_sf"/>
</dbReference>
<dbReference type="SUPFAM" id="SSF46785">
    <property type="entry name" value="Winged helix' DNA-binding domain"/>
    <property type="match status" value="1"/>
</dbReference>
<dbReference type="Proteomes" id="UP000634667">
    <property type="component" value="Unassembled WGS sequence"/>
</dbReference>
<organism evidence="6 7">
    <name type="scientific">Alishewanella tabrizica</name>
    <dbReference type="NCBI Taxonomy" id="671278"/>
    <lineage>
        <taxon>Bacteria</taxon>
        <taxon>Pseudomonadati</taxon>
        <taxon>Pseudomonadota</taxon>
        <taxon>Gammaproteobacteria</taxon>
        <taxon>Alteromonadales</taxon>
        <taxon>Alteromonadaceae</taxon>
        <taxon>Alishewanella</taxon>
    </lineage>
</organism>
<comment type="caution">
    <text evidence="6">The sequence shown here is derived from an EMBL/GenBank/DDBJ whole genome shotgun (WGS) entry which is preliminary data.</text>
</comment>
<dbReference type="InterPro" id="IPR000847">
    <property type="entry name" value="LysR_HTH_N"/>
</dbReference>
<dbReference type="PROSITE" id="PS50931">
    <property type="entry name" value="HTH_LYSR"/>
    <property type="match status" value="1"/>
</dbReference>
<evidence type="ECO:0000256" key="2">
    <source>
        <dbReference type="ARBA" id="ARBA00023015"/>
    </source>
</evidence>
<evidence type="ECO:0000259" key="5">
    <source>
        <dbReference type="PROSITE" id="PS50931"/>
    </source>
</evidence>
<dbReference type="PANTHER" id="PTHR30126:SF94">
    <property type="entry name" value="LYSR FAMILY TRANSCRIPTIONAL REGULATOR"/>
    <property type="match status" value="1"/>
</dbReference>
<keyword evidence="7" id="KW-1185">Reference proteome</keyword>
<comment type="similarity">
    <text evidence="1">Belongs to the LysR transcriptional regulatory family.</text>
</comment>
<proteinExistence type="inferred from homology"/>
<dbReference type="Pfam" id="PF00126">
    <property type="entry name" value="HTH_1"/>
    <property type="match status" value="1"/>
</dbReference>
<dbReference type="RefSeq" id="WP_189482365.1">
    <property type="nucleotide sequence ID" value="NZ_BMYR01000006.1"/>
</dbReference>
<keyword evidence="3" id="KW-0238">DNA-binding</keyword>
<reference evidence="7" key="1">
    <citation type="journal article" date="2019" name="Int. J. Syst. Evol. Microbiol.">
        <title>The Global Catalogue of Microorganisms (GCM) 10K type strain sequencing project: providing services to taxonomists for standard genome sequencing and annotation.</title>
        <authorList>
            <consortium name="The Broad Institute Genomics Platform"/>
            <consortium name="The Broad Institute Genome Sequencing Center for Infectious Disease"/>
            <person name="Wu L."/>
            <person name="Ma J."/>
        </authorList>
    </citation>
    <scope>NUCLEOTIDE SEQUENCE [LARGE SCALE GENOMIC DNA]</scope>
    <source>
        <strain evidence="7">KCTC 23723</strain>
    </source>
</reference>
<feature type="domain" description="HTH lysR-type" evidence="5">
    <location>
        <begin position="2"/>
        <end position="59"/>
    </location>
</feature>
<dbReference type="InterPro" id="IPR036390">
    <property type="entry name" value="WH_DNA-bd_sf"/>
</dbReference>
<dbReference type="Pfam" id="PF03466">
    <property type="entry name" value="LysR_substrate"/>
    <property type="match status" value="1"/>
</dbReference>
<dbReference type="Gene3D" id="3.40.190.290">
    <property type="match status" value="1"/>
</dbReference>
<evidence type="ECO:0000256" key="4">
    <source>
        <dbReference type="ARBA" id="ARBA00023163"/>
    </source>
</evidence>
<accession>A0ABQ2WNR6</accession>
<gene>
    <name evidence="6" type="ORF">GCM10008111_16440</name>
</gene>
<dbReference type="PANTHER" id="PTHR30126">
    <property type="entry name" value="HTH-TYPE TRANSCRIPTIONAL REGULATOR"/>
    <property type="match status" value="1"/>
</dbReference>
<keyword evidence="4" id="KW-0804">Transcription</keyword>
<dbReference type="Gene3D" id="1.10.10.10">
    <property type="entry name" value="Winged helix-like DNA-binding domain superfamily/Winged helix DNA-binding domain"/>
    <property type="match status" value="1"/>
</dbReference>
<sequence length="288" mass="31664">MISTKKLQVFSSIAKHGNLTAAAAELFLSKAAVSQALSELETQLTAPLFDRVHPRLALNAQGKILQPLADEVLSRIADIEQLFTQNQLQGQLRLGASHTIGNYLLPPLLTALPPGHIQVSIENTYSLCQQLRHFELDLALIEGDNPFSELITRPWLTDEMILVAWPSHPLAMQHDIDYAMLAQQPWVLREAQSGSRAQFHQHLAPKLATLGPITELNALEAVMAAVEAGLGLTFISAHAAAARLAQGRLVKLALPDVFSRQLHLVWHKQKYHSALARHFMTVCTQAGS</sequence>
<evidence type="ECO:0000313" key="7">
    <source>
        <dbReference type="Proteomes" id="UP000634667"/>
    </source>
</evidence>